<dbReference type="SUPFAM" id="SSF48452">
    <property type="entry name" value="TPR-like"/>
    <property type="match status" value="1"/>
</dbReference>
<dbReference type="Proteomes" id="UP000799330">
    <property type="component" value="Unassembled WGS sequence"/>
</dbReference>
<dbReference type="GO" id="GO:0005737">
    <property type="term" value="C:cytoplasm"/>
    <property type="evidence" value="ECO:0007669"/>
    <property type="project" value="UniProtKB-SubCell"/>
</dbReference>
<keyword evidence="2" id="KW-0963">Cytoplasm</keyword>
<name>A0A966G412_MICAE</name>
<dbReference type="InterPro" id="IPR011990">
    <property type="entry name" value="TPR-like_helical_dom_sf"/>
</dbReference>
<protein>
    <submittedName>
        <fullName evidence="5">Tetratricopeptide repeat protein</fullName>
    </submittedName>
</protein>
<keyword evidence="3" id="KW-0677">Repeat</keyword>
<dbReference type="GO" id="GO:0005871">
    <property type="term" value="C:kinesin complex"/>
    <property type="evidence" value="ECO:0007669"/>
    <property type="project" value="InterPro"/>
</dbReference>
<dbReference type="InterPro" id="IPR002151">
    <property type="entry name" value="Kinesin_light"/>
</dbReference>
<dbReference type="PANTHER" id="PTHR45783">
    <property type="entry name" value="KINESIN LIGHT CHAIN"/>
    <property type="match status" value="1"/>
</dbReference>
<keyword evidence="4" id="KW-0802">TPR repeat</keyword>
<evidence type="ECO:0000256" key="2">
    <source>
        <dbReference type="ARBA" id="ARBA00022490"/>
    </source>
</evidence>
<dbReference type="Pfam" id="PF13374">
    <property type="entry name" value="TPR_10"/>
    <property type="match status" value="1"/>
</dbReference>
<comment type="subcellular location">
    <subcellularLocation>
        <location evidence="1">Cytoplasm</location>
    </subcellularLocation>
</comment>
<accession>A0A966G412</accession>
<reference evidence="5" key="1">
    <citation type="journal article" date="2019" name="Mol. Ecol.">
        <title>Genome evolution and host-microbiome shifts correspond with intraspecific niche divergence within harmful algal bloom-forming Microcystis aeruginosa.</title>
        <authorList>
            <person name="Jackrel S.L."/>
            <person name="White J.D."/>
            <person name="Evans J.T."/>
            <person name="Buffin K."/>
            <person name="Hayden K."/>
            <person name="Sarnelle O."/>
            <person name="Denef V.J."/>
        </authorList>
    </citation>
    <scope>NUCLEOTIDE SEQUENCE</scope>
    <source>
        <strain evidence="5">G11-04</strain>
    </source>
</reference>
<dbReference type="EMBL" id="JAADAI010000454">
    <property type="protein sequence ID" value="NCS59440.1"/>
    <property type="molecule type" value="Genomic_DNA"/>
</dbReference>
<organism evidence="5 6">
    <name type="scientific">Microcystis aeruginosa G11-04</name>
    <dbReference type="NCBI Taxonomy" id="2685956"/>
    <lineage>
        <taxon>Bacteria</taxon>
        <taxon>Bacillati</taxon>
        <taxon>Cyanobacteriota</taxon>
        <taxon>Cyanophyceae</taxon>
        <taxon>Oscillatoriophycideae</taxon>
        <taxon>Chroococcales</taxon>
        <taxon>Microcystaceae</taxon>
        <taxon>Microcystis</taxon>
    </lineage>
</organism>
<evidence type="ECO:0000313" key="6">
    <source>
        <dbReference type="Proteomes" id="UP000799330"/>
    </source>
</evidence>
<dbReference type="Gene3D" id="1.25.40.10">
    <property type="entry name" value="Tetratricopeptide repeat domain"/>
    <property type="match status" value="1"/>
</dbReference>
<comment type="caution">
    <text evidence="5">The sequence shown here is derived from an EMBL/GenBank/DDBJ whole genome shotgun (WGS) entry which is preliminary data.</text>
</comment>
<evidence type="ECO:0000313" key="5">
    <source>
        <dbReference type="EMBL" id="NCS59440.1"/>
    </source>
</evidence>
<dbReference type="GO" id="GO:0019894">
    <property type="term" value="F:kinesin binding"/>
    <property type="evidence" value="ECO:0007669"/>
    <property type="project" value="TreeGrafter"/>
</dbReference>
<evidence type="ECO:0000256" key="1">
    <source>
        <dbReference type="ARBA" id="ARBA00004496"/>
    </source>
</evidence>
<evidence type="ECO:0000256" key="4">
    <source>
        <dbReference type="ARBA" id="ARBA00022803"/>
    </source>
</evidence>
<dbReference type="PANTHER" id="PTHR45783:SF3">
    <property type="entry name" value="KINESIN LIGHT CHAIN"/>
    <property type="match status" value="1"/>
</dbReference>
<sequence length="92" mass="10586">MSLNNLADLYYHQNRLSEAEALLTRALAIRERILGENHPDTLNTQKLLARLRQGTDTSSEADRMDKLAMPKTDILEATRHNKPLARNLREDF</sequence>
<gene>
    <name evidence="5" type="ORF">GPJ16_22470</name>
</gene>
<evidence type="ECO:0000256" key="3">
    <source>
        <dbReference type="ARBA" id="ARBA00022737"/>
    </source>
</evidence>
<dbReference type="AlphaFoldDB" id="A0A966G412"/>
<dbReference type="GO" id="GO:0007018">
    <property type="term" value="P:microtubule-based movement"/>
    <property type="evidence" value="ECO:0007669"/>
    <property type="project" value="TreeGrafter"/>
</dbReference>
<proteinExistence type="predicted"/>